<proteinExistence type="predicted"/>
<dbReference type="AlphaFoldDB" id="A0A392VR96"/>
<organism evidence="1 2">
    <name type="scientific">Trifolium medium</name>
    <dbReference type="NCBI Taxonomy" id="97028"/>
    <lineage>
        <taxon>Eukaryota</taxon>
        <taxon>Viridiplantae</taxon>
        <taxon>Streptophyta</taxon>
        <taxon>Embryophyta</taxon>
        <taxon>Tracheophyta</taxon>
        <taxon>Spermatophyta</taxon>
        <taxon>Magnoliopsida</taxon>
        <taxon>eudicotyledons</taxon>
        <taxon>Gunneridae</taxon>
        <taxon>Pentapetalae</taxon>
        <taxon>rosids</taxon>
        <taxon>fabids</taxon>
        <taxon>Fabales</taxon>
        <taxon>Fabaceae</taxon>
        <taxon>Papilionoideae</taxon>
        <taxon>50 kb inversion clade</taxon>
        <taxon>NPAAA clade</taxon>
        <taxon>Hologalegina</taxon>
        <taxon>IRL clade</taxon>
        <taxon>Trifolieae</taxon>
        <taxon>Trifolium</taxon>
    </lineage>
</organism>
<comment type="caution">
    <text evidence="1">The sequence shown here is derived from an EMBL/GenBank/DDBJ whole genome shotgun (WGS) entry which is preliminary data.</text>
</comment>
<dbReference type="Proteomes" id="UP000265520">
    <property type="component" value="Unassembled WGS sequence"/>
</dbReference>
<reference evidence="1 2" key="1">
    <citation type="journal article" date="2018" name="Front. Plant Sci.">
        <title>Red Clover (Trifolium pratense) and Zigzag Clover (T. medium) - A Picture of Genomic Similarities and Differences.</title>
        <authorList>
            <person name="Dluhosova J."/>
            <person name="Istvanek J."/>
            <person name="Nedelnik J."/>
            <person name="Repkova J."/>
        </authorList>
    </citation>
    <scope>NUCLEOTIDE SEQUENCE [LARGE SCALE GENOMIC DNA]</scope>
    <source>
        <strain evidence="2">cv. 10/8</strain>
        <tissue evidence="1">Leaf</tissue>
    </source>
</reference>
<evidence type="ECO:0000313" key="2">
    <source>
        <dbReference type="Proteomes" id="UP000265520"/>
    </source>
</evidence>
<accession>A0A392VR96</accession>
<feature type="non-terminal residue" evidence="1">
    <location>
        <position position="38"/>
    </location>
</feature>
<sequence length="38" mass="4333">MYSEHPFQIPRLSGGLLSVLVCTWFNEVLVKGTRFYSG</sequence>
<protein>
    <submittedName>
        <fullName evidence="1">Uncharacterized protein</fullName>
    </submittedName>
</protein>
<name>A0A392VR96_9FABA</name>
<dbReference type="EMBL" id="LXQA011257956">
    <property type="protein sequence ID" value="MCI90914.1"/>
    <property type="molecule type" value="Genomic_DNA"/>
</dbReference>
<evidence type="ECO:0000313" key="1">
    <source>
        <dbReference type="EMBL" id="MCI90914.1"/>
    </source>
</evidence>
<keyword evidence="2" id="KW-1185">Reference proteome</keyword>